<dbReference type="InterPro" id="IPR029064">
    <property type="entry name" value="Ribosomal_eL30-like_sf"/>
</dbReference>
<dbReference type="InterPro" id="IPR013123">
    <property type="entry name" value="SpoU_subst-bd"/>
</dbReference>
<dbReference type="GO" id="GO:0016435">
    <property type="term" value="F:rRNA (guanine) methyltransferase activity"/>
    <property type="evidence" value="ECO:0007669"/>
    <property type="project" value="TreeGrafter"/>
</dbReference>
<feature type="compositionally biased region" description="Basic and acidic residues" evidence="10">
    <location>
        <begin position="51"/>
        <end position="82"/>
    </location>
</feature>
<dbReference type="SUPFAM" id="SSF55315">
    <property type="entry name" value="L30e-like"/>
    <property type="match status" value="1"/>
</dbReference>
<dbReference type="PANTHER" id="PTHR46103:SF1">
    <property type="entry name" value="RRNA METHYLTRANSFERASE 1, MITOCHONDRIAL"/>
    <property type="match status" value="1"/>
</dbReference>
<comment type="subcellular location">
    <subcellularLocation>
        <location evidence="1">Mitochondrion</location>
    </subcellularLocation>
</comment>
<evidence type="ECO:0000256" key="4">
    <source>
        <dbReference type="ARBA" id="ARBA00022603"/>
    </source>
</evidence>
<keyword evidence="13" id="KW-1185">Reference proteome</keyword>
<feature type="compositionally biased region" description="Basic and acidic residues" evidence="10">
    <location>
        <begin position="1"/>
        <end position="35"/>
    </location>
</feature>
<dbReference type="InterPro" id="IPR047261">
    <property type="entry name" value="MRM1_MeTrfase_dom"/>
</dbReference>
<dbReference type="GO" id="GO:0003723">
    <property type="term" value="F:RNA binding"/>
    <property type="evidence" value="ECO:0007669"/>
    <property type="project" value="InterPro"/>
</dbReference>
<evidence type="ECO:0000256" key="6">
    <source>
        <dbReference type="ARBA" id="ARBA00022691"/>
    </source>
</evidence>
<dbReference type="AlphaFoldDB" id="A0AAN9UUF7"/>
<dbReference type="InterPro" id="IPR047182">
    <property type="entry name" value="MRM1"/>
</dbReference>
<evidence type="ECO:0000256" key="7">
    <source>
        <dbReference type="ARBA" id="ARBA00022946"/>
    </source>
</evidence>
<dbReference type="Proteomes" id="UP001320420">
    <property type="component" value="Unassembled WGS sequence"/>
</dbReference>
<keyword evidence="4" id="KW-0489">Methyltransferase</keyword>
<dbReference type="SMART" id="SM00967">
    <property type="entry name" value="SpoU_sub_bind"/>
    <property type="match status" value="1"/>
</dbReference>
<dbReference type="EMBL" id="JAKJXP020000022">
    <property type="protein sequence ID" value="KAK7754273.1"/>
    <property type="molecule type" value="Genomic_DNA"/>
</dbReference>
<dbReference type="NCBIfam" id="TIGR00186">
    <property type="entry name" value="rRNA_methyl_3"/>
    <property type="match status" value="1"/>
</dbReference>
<reference evidence="12 13" key="1">
    <citation type="submission" date="2024-02" db="EMBL/GenBank/DDBJ databases">
        <title>De novo assembly and annotation of 12 fungi associated with fruit tree decline syndrome in Ontario, Canada.</title>
        <authorList>
            <person name="Sulman M."/>
            <person name="Ellouze W."/>
            <person name="Ilyukhin E."/>
        </authorList>
    </citation>
    <scope>NUCLEOTIDE SEQUENCE [LARGE SCALE GENOMIC DNA]</scope>
    <source>
        <strain evidence="12 13">M11/M66-122</strain>
    </source>
</reference>
<evidence type="ECO:0000256" key="5">
    <source>
        <dbReference type="ARBA" id="ARBA00022679"/>
    </source>
</evidence>
<dbReference type="GO" id="GO:0005739">
    <property type="term" value="C:mitochondrion"/>
    <property type="evidence" value="ECO:0007669"/>
    <property type="project" value="UniProtKB-SubCell"/>
</dbReference>
<evidence type="ECO:0000256" key="3">
    <source>
        <dbReference type="ARBA" id="ARBA00022552"/>
    </source>
</evidence>
<accession>A0AAN9UUF7</accession>
<dbReference type="Pfam" id="PF08032">
    <property type="entry name" value="SpoU_sub_bind"/>
    <property type="match status" value="1"/>
</dbReference>
<dbReference type="Gene3D" id="3.30.1330.30">
    <property type="match status" value="1"/>
</dbReference>
<evidence type="ECO:0000313" key="12">
    <source>
        <dbReference type="EMBL" id="KAK7754273.1"/>
    </source>
</evidence>
<evidence type="ECO:0000256" key="2">
    <source>
        <dbReference type="ARBA" id="ARBA00007228"/>
    </source>
</evidence>
<keyword evidence="8" id="KW-0496">Mitochondrion</keyword>
<keyword evidence="3" id="KW-0698">rRNA processing</keyword>
<keyword evidence="7" id="KW-0809">Transit peptide</keyword>
<comment type="similarity">
    <text evidence="2">Belongs to the class IV-like SAM-binding methyltransferase superfamily. RNA methyltransferase TrmH family.</text>
</comment>
<dbReference type="CDD" id="cd18105">
    <property type="entry name" value="SpoU-like_MRM1"/>
    <property type="match status" value="1"/>
</dbReference>
<gene>
    <name evidence="12" type="ORF">SLS62_003852</name>
</gene>
<dbReference type="Pfam" id="PF00588">
    <property type="entry name" value="SpoU_methylase"/>
    <property type="match status" value="1"/>
</dbReference>
<evidence type="ECO:0000256" key="10">
    <source>
        <dbReference type="SAM" id="MobiDB-lite"/>
    </source>
</evidence>
<evidence type="ECO:0000256" key="9">
    <source>
        <dbReference type="ARBA" id="ARBA00034881"/>
    </source>
</evidence>
<dbReference type="InterPro" id="IPR004441">
    <property type="entry name" value="rRNA_MeTrfase_TrmH"/>
</dbReference>
<dbReference type="InterPro" id="IPR029026">
    <property type="entry name" value="tRNA_m1G_MTases_N"/>
</dbReference>
<dbReference type="PANTHER" id="PTHR46103">
    <property type="entry name" value="RRNA METHYLTRANSFERASE 1, MITOCHONDRIAL"/>
    <property type="match status" value="1"/>
</dbReference>
<dbReference type="Gene3D" id="3.40.1280.10">
    <property type="match status" value="1"/>
</dbReference>
<comment type="caution">
    <text evidence="12">The sequence shown here is derived from an EMBL/GenBank/DDBJ whole genome shotgun (WGS) entry which is preliminary data.</text>
</comment>
<dbReference type="InterPro" id="IPR001537">
    <property type="entry name" value="SpoU_MeTrfase"/>
</dbReference>
<feature type="compositionally biased region" description="Basic and acidic residues" evidence="10">
    <location>
        <begin position="160"/>
        <end position="169"/>
    </location>
</feature>
<proteinExistence type="inferred from homology"/>
<sequence length="510" mass="56983">MSEKHKPISKDDFERALRRLDKPKPQPQLKERFDNSFRSQSETRSHHRPGNHIEHRVETRPDKRHDGRFSRDMPKATRERPYKPNFLQSRSAGRSEDGLPPRKIALDQPPRFAAQPRKPEGAEKETDFKPRSSSDTPQVKEEEGTFQAHRSGSLYPERPMYSERPQHQDKVDGPIRIHHTTAVSQFLYGRSVVEAALKNGRRKIYRLYIYSGDARKDVSLSQDVELMKLASYKDVKIIKVPRADLRLLNEMSGGRPHNGCVLEASPLPMPPIKCLGVLSQDVEDLNAPEKPGERWFGVVPTWQSQEEVEINGSMNNIIYQLPRDRKPFVLLLEGILDPGNLGAILRSAAFLGVNGVAISKDLSAGLTAVALKASAGASESLTLFSVRNTTDFLHRSKEAGWLVYAAVPSTSRSRGNSHMNVDRLESYDPLATRPTILVVGSEGEGLTQKVRRAADMQVSIPSPAGLYSTVDSLNVSVATGILCAAFMKKQHGGFEIEESVPTENEEDSLW</sequence>
<name>A0AAN9UUF7_9PEZI</name>
<evidence type="ECO:0000259" key="11">
    <source>
        <dbReference type="SMART" id="SM00967"/>
    </source>
</evidence>
<evidence type="ECO:0000256" key="1">
    <source>
        <dbReference type="ARBA" id="ARBA00004173"/>
    </source>
</evidence>
<protein>
    <recommendedName>
        <fullName evidence="9">rRNA methyltransferase 1, mitochondrial</fullName>
    </recommendedName>
</protein>
<dbReference type="InterPro" id="IPR029028">
    <property type="entry name" value="Alpha/beta_knot_MTases"/>
</dbReference>
<dbReference type="SUPFAM" id="SSF75217">
    <property type="entry name" value="alpha/beta knot"/>
    <property type="match status" value="1"/>
</dbReference>
<feature type="region of interest" description="Disordered" evidence="10">
    <location>
        <begin position="1"/>
        <end position="169"/>
    </location>
</feature>
<feature type="compositionally biased region" description="Basic and acidic residues" evidence="10">
    <location>
        <begin position="117"/>
        <end position="143"/>
    </location>
</feature>
<organism evidence="12 13">
    <name type="scientific">Diatrype stigma</name>
    <dbReference type="NCBI Taxonomy" id="117547"/>
    <lineage>
        <taxon>Eukaryota</taxon>
        <taxon>Fungi</taxon>
        <taxon>Dikarya</taxon>
        <taxon>Ascomycota</taxon>
        <taxon>Pezizomycotina</taxon>
        <taxon>Sordariomycetes</taxon>
        <taxon>Xylariomycetidae</taxon>
        <taxon>Xylariales</taxon>
        <taxon>Diatrypaceae</taxon>
        <taxon>Diatrype</taxon>
    </lineage>
</organism>
<evidence type="ECO:0000313" key="13">
    <source>
        <dbReference type="Proteomes" id="UP001320420"/>
    </source>
</evidence>
<evidence type="ECO:0000256" key="8">
    <source>
        <dbReference type="ARBA" id="ARBA00023128"/>
    </source>
</evidence>
<keyword evidence="6" id="KW-0949">S-adenosyl-L-methionine</keyword>
<feature type="domain" description="RNA 2-O ribose methyltransferase substrate binding" evidence="11">
    <location>
        <begin position="186"/>
        <end position="270"/>
    </location>
</feature>
<keyword evidence="5" id="KW-0808">Transferase</keyword>